<dbReference type="EMBL" id="CAFABH010000045">
    <property type="protein sequence ID" value="CAB4833547.1"/>
    <property type="molecule type" value="Genomic_DNA"/>
</dbReference>
<accession>A0A6J6R330</accession>
<dbReference type="AlphaFoldDB" id="A0A6J6R330"/>
<dbReference type="PANTHER" id="PTHR39419:SF1">
    <property type="entry name" value="SLL0814 PROTEIN"/>
    <property type="match status" value="1"/>
</dbReference>
<evidence type="ECO:0000313" key="3">
    <source>
        <dbReference type="EMBL" id="CAB4686457.1"/>
    </source>
</evidence>
<feature type="transmembrane region" description="Helical" evidence="1">
    <location>
        <begin position="74"/>
        <end position="93"/>
    </location>
</feature>
<sequence length="267" mass="30273">MSIRHYNPRRSRRRGISNRAQNFLNLILAIAIGLQIAYPLFNGEILRLITLATVYFGAATMVLHAYYSYGWRYAITYLLVTFIFALAIEQIGMRTGWPFGSYAYDDSLAYQIFGVPLVVPFAWVMMSHPVLVAARRVTKHWGFLYGGITMMAWDFFLDPQMVASHRWTWTLKGAHVPFENNIPLSNAAGWLFAGMGLIALLHVVLPRDRRKESAGFAVVDIFLGWTLFSGIVGNLFFFHRPGVALLGGFFFGGMLAPYVFSRWLGRP</sequence>
<dbReference type="EMBL" id="CAESAE010000001">
    <property type="protein sequence ID" value="CAB4330212.1"/>
    <property type="molecule type" value="Genomic_DNA"/>
</dbReference>
<evidence type="ECO:0000313" key="7">
    <source>
        <dbReference type="EMBL" id="CAB4868419.1"/>
    </source>
</evidence>
<feature type="transmembrane region" description="Helical" evidence="1">
    <location>
        <begin position="47"/>
        <end position="67"/>
    </location>
</feature>
<dbReference type="EMBL" id="CAEZXO010000002">
    <property type="protein sequence ID" value="CAB4686457.1"/>
    <property type="molecule type" value="Genomic_DNA"/>
</dbReference>
<reference evidence="4" key="1">
    <citation type="submission" date="2020-05" db="EMBL/GenBank/DDBJ databases">
        <authorList>
            <person name="Chiriac C."/>
            <person name="Salcher M."/>
            <person name="Ghai R."/>
            <person name="Kavagutti S V."/>
        </authorList>
    </citation>
    <scope>NUCLEOTIDE SEQUENCE</scope>
</reference>
<dbReference type="InterPro" id="IPR007354">
    <property type="entry name" value="CruF-like"/>
</dbReference>
<dbReference type="Pfam" id="PF04240">
    <property type="entry name" value="Caroten_synth"/>
    <property type="match status" value="1"/>
</dbReference>
<evidence type="ECO:0000313" key="9">
    <source>
        <dbReference type="EMBL" id="CAB4986566.1"/>
    </source>
</evidence>
<name>A0A6J6R330_9ZZZZ</name>
<feature type="transmembrane region" description="Helical" evidence="1">
    <location>
        <begin position="113"/>
        <end position="134"/>
    </location>
</feature>
<dbReference type="EMBL" id="CAFBNH010000002">
    <property type="protein sequence ID" value="CAB4938675.1"/>
    <property type="molecule type" value="Genomic_DNA"/>
</dbReference>
<dbReference type="EMBL" id="CAEZYM010000002">
    <property type="protein sequence ID" value="CAB4718077.1"/>
    <property type="molecule type" value="Genomic_DNA"/>
</dbReference>
<feature type="transmembrane region" description="Helical" evidence="1">
    <location>
        <begin position="217"/>
        <end position="237"/>
    </location>
</feature>
<dbReference type="PANTHER" id="PTHR39419">
    <property type="entry name" value="SLL0814 PROTEIN"/>
    <property type="match status" value="1"/>
</dbReference>
<keyword evidence="1" id="KW-1133">Transmembrane helix</keyword>
<evidence type="ECO:0000313" key="8">
    <source>
        <dbReference type="EMBL" id="CAB4938675.1"/>
    </source>
</evidence>
<evidence type="ECO:0000313" key="2">
    <source>
        <dbReference type="EMBL" id="CAB4330212.1"/>
    </source>
</evidence>
<proteinExistence type="predicted"/>
<keyword evidence="1" id="KW-0812">Transmembrane</keyword>
<feature type="transmembrane region" description="Helical" evidence="1">
    <location>
        <begin position="141"/>
        <end position="157"/>
    </location>
</feature>
<evidence type="ECO:0000313" key="5">
    <source>
        <dbReference type="EMBL" id="CAB4776598.1"/>
    </source>
</evidence>
<dbReference type="EMBL" id="CAEZZW010000002">
    <property type="protein sequence ID" value="CAB4776598.1"/>
    <property type="molecule type" value="Genomic_DNA"/>
</dbReference>
<evidence type="ECO:0000313" key="4">
    <source>
        <dbReference type="EMBL" id="CAB4718077.1"/>
    </source>
</evidence>
<gene>
    <name evidence="3" type="ORF">UFOPK2510_00373</name>
    <name evidence="4" type="ORF">UFOPK2718_00258</name>
    <name evidence="5" type="ORF">UFOPK2936_00563</name>
    <name evidence="6" type="ORF">UFOPK3174_01494</name>
    <name evidence="7" type="ORF">UFOPK3328_00907</name>
    <name evidence="8" type="ORF">UFOPK3779_00368</name>
    <name evidence="9" type="ORF">UFOPK3913_01512</name>
    <name evidence="2" type="ORF">UFOPK4107_00107</name>
</gene>
<evidence type="ECO:0000313" key="6">
    <source>
        <dbReference type="EMBL" id="CAB4833547.1"/>
    </source>
</evidence>
<feature type="transmembrane region" description="Helical" evidence="1">
    <location>
        <begin position="243"/>
        <end position="260"/>
    </location>
</feature>
<keyword evidence="1" id="KW-0472">Membrane</keyword>
<protein>
    <submittedName>
        <fullName evidence="4">Unannotated protein</fullName>
    </submittedName>
</protein>
<feature type="transmembrane region" description="Helical" evidence="1">
    <location>
        <begin position="187"/>
        <end position="205"/>
    </location>
</feature>
<dbReference type="EMBL" id="CAFBLD010000005">
    <property type="protein sequence ID" value="CAB4868419.1"/>
    <property type="molecule type" value="Genomic_DNA"/>
</dbReference>
<feature type="transmembrane region" description="Helical" evidence="1">
    <location>
        <begin position="21"/>
        <end position="41"/>
    </location>
</feature>
<evidence type="ECO:0000256" key="1">
    <source>
        <dbReference type="SAM" id="Phobius"/>
    </source>
</evidence>
<organism evidence="4">
    <name type="scientific">freshwater metagenome</name>
    <dbReference type="NCBI Taxonomy" id="449393"/>
    <lineage>
        <taxon>unclassified sequences</taxon>
        <taxon>metagenomes</taxon>
        <taxon>ecological metagenomes</taxon>
    </lineage>
</organism>
<dbReference type="EMBL" id="CAFBOC010000026">
    <property type="protein sequence ID" value="CAB4986566.1"/>
    <property type="molecule type" value="Genomic_DNA"/>
</dbReference>